<evidence type="ECO:0000313" key="10">
    <source>
        <dbReference type="WBParaSite" id="jg6019"/>
    </source>
</evidence>
<dbReference type="GO" id="GO:0000146">
    <property type="term" value="F:microfilament motor activity"/>
    <property type="evidence" value="ECO:0007669"/>
    <property type="project" value="TreeGrafter"/>
</dbReference>
<dbReference type="GO" id="GO:0007015">
    <property type="term" value="P:actin filament organization"/>
    <property type="evidence" value="ECO:0007669"/>
    <property type="project" value="TreeGrafter"/>
</dbReference>
<keyword evidence="1 6" id="KW-0547">Nucleotide-binding</keyword>
<dbReference type="Pfam" id="PF00612">
    <property type="entry name" value="IQ"/>
    <property type="match status" value="5"/>
</dbReference>
<dbReference type="Gene3D" id="1.10.10.820">
    <property type="match status" value="1"/>
</dbReference>
<keyword evidence="3 6" id="KW-0518">Myosin</keyword>
<dbReference type="PANTHER" id="PTHR13140">
    <property type="entry name" value="MYOSIN"/>
    <property type="match status" value="1"/>
</dbReference>
<keyword evidence="2 6" id="KW-0067">ATP-binding</keyword>
<evidence type="ECO:0000256" key="2">
    <source>
        <dbReference type="ARBA" id="ARBA00022840"/>
    </source>
</evidence>
<dbReference type="GO" id="GO:0005737">
    <property type="term" value="C:cytoplasm"/>
    <property type="evidence" value="ECO:0007669"/>
    <property type="project" value="TreeGrafter"/>
</dbReference>
<feature type="domain" description="Myosin motor" evidence="8">
    <location>
        <begin position="80"/>
        <end position="773"/>
    </location>
</feature>
<dbReference type="SMART" id="SM00242">
    <property type="entry name" value="MYSc"/>
    <property type="match status" value="1"/>
</dbReference>
<evidence type="ECO:0000256" key="3">
    <source>
        <dbReference type="ARBA" id="ARBA00023123"/>
    </source>
</evidence>
<dbReference type="SUPFAM" id="SSF52540">
    <property type="entry name" value="P-loop containing nucleoside triphosphate hydrolases"/>
    <property type="match status" value="2"/>
</dbReference>
<dbReference type="InterPro" id="IPR036961">
    <property type="entry name" value="Kinesin_motor_dom_sf"/>
</dbReference>
<sequence>MEISTLGRNDAYPLENFKRGVKVWIKDPERVWIAGELVDNLSFTSTLIQILVNNGTETTLHQYDIEKSGLPFLCNPDILLGKDDLTSLSYLHEPAVLNNLRHRFEVRENIYTYCGIVLVAINPYADCAHLYGEDVIAVYQGIGKQVRSLDPHIYAIAEEAYFDLCEFGKNQSVIISGESGAGKTVSAKFVMKYLANVAATKSNNLNNRRISSLAGSGDSNAKIEDRVLASNPIMEAIGNAKTVRNDNSSRFGKFIQINFSDNFSVSGAEMKTYLLEKSRVVFQSKCERNFHIFYQMCSSPRHPVLKDLNLFSADHFLYTNAEVLDISKQKQHDIFRVLAGVLFLGNVVFEANGDKTSVQSSCSEFIQHLCHSLLEIDQNYLETWLTAREIRAGGEVMRKNLSRQEAKNNKDAIAKIIYTCLFQWIVEKINENLMHSQEAKVKRGQLAEAKFIGVLDIYGFETFETNSFEQFCINYANEKLQQQFNQHVFKLEQLEYDKEGISWIHIDFYDNQPCIDLIESNPGIIVYLDEQSKTGRGTDIEWLNQMSNCKVLKQSEHFQVPKIRDSSFTVKHFSSPVKYNINGFIEKNKDTANEQLLDTFAKTKFKFLKEILGDVLASSSTGARRKKTVAVQFRDSLKELINILSSTRPHYIRCIKPNDEKESFYFEPKRAIQQLRACGVLETVRISAAGFPSRWTYENFSKRYRILYPEASCKTKIFFRTGQVALMERIRHDVLCSSALKIQCLWRGFVARKRFQVMLRAVALIQASTRAFLAYRRIKYMQMHRAAVIIQSQSRGYFMRNKYLLLRSAILTIQSNYRSFVVRQKIMEVKRQRSVIIIQKYTKAWLARKKYGNFIQRVIKLQCCVRRWLARKRLKQLKIEAKSVNHLQKLNSGLENKIISLQHKVDHLTNERNALTIKCRDTERIQLELKNLRSNIFGPLKSLYAKKNDLKLTLGNLKNDVLSHMKHVESTNSNKTDLLNIVTEVLNKSKAKLTQKDQEISSLKTELADKNEEQQKLVEKIHVENQYAKEVEKNLEQMRAQLVQNANLLVSQNYYRKEKRSKLDLRTLDLRTNSIQGQNIGGPDSIKRYSIRGQQEDSKISSCSA</sequence>
<keyword evidence="9" id="KW-1185">Reference proteome</keyword>
<dbReference type="GO" id="GO:0051015">
    <property type="term" value="F:actin filament binding"/>
    <property type="evidence" value="ECO:0007669"/>
    <property type="project" value="TreeGrafter"/>
</dbReference>
<dbReference type="WBParaSite" id="jg6019">
    <property type="protein sequence ID" value="jg6019"/>
    <property type="gene ID" value="jg6019"/>
</dbReference>
<dbReference type="Gene3D" id="1.20.120.720">
    <property type="entry name" value="Myosin VI head, motor domain, U50 subdomain"/>
    <property type="match status" value="1"/>
</dbReference>
<dbReference type="GO" id="GO:0005524">
    <property type="term" value="F:ATP binding"/>
    <property type="evidence" value="ECO:0007669"/>
    <property type="project" value="UniProtKB-UniRule"/>
</dbReference>
<evidence type="ECO:0000259" key="8">
    <source>
        <dbReference type="PROSITE" id="PS51456"/>
    </source>
</evidence>
<feature type="coiled-coil region" evidence="7">
    <location>
        <begin position="884"/>
        <end position="911"/>
    </location>
</feature>
<dbReference type="SUPFAM" id="SSF50084">
    <property type="entry name" value="Myosin S1 fragment, N-terminal domain"/>
    <property type="match status" value="1"/>
</dbReference>
<evidence type="ECO:0000256" key="1">
    <source>
        <dbReference type="ARBA" id="ARBA00022741"/>
    </source>
</evidence>
<keyword evidence="4 6" id="KW-0505">Motor protein</keyword>
<dbReference type="Gene3D" id="1.20.58.530">
    <property type="match status" value="1"/>
</dbReference>
<dbReference type="Gene3D" id="3.40.850.10">
    <property type="entry name" value="Kinesin motor domain"/>
    <property type="match status" value="2"/>
</dbReference>
<keyword evidence="7" id="KW-0175">Coiled coil</keyword>
<keyword evidence="5 6" id="KW-0009">Actin-binding</keyword>
<accession>A0A915EJG7</accession>
<dbReference type="PANTHER" id="PTHR13140:SF706">
    <property type="entry name" value="DILUTE CLASS UNCONVENTIONAL MYOSIN, ISOFORM C"/>
    <property type="match status" value="1"/>
</dbReference>
<dbReference type="InterPro" id="IPR000048">
    <property type="entry name" value="IQ_motif_EF-hand-BS"/>
</dbReference>
<protein>
    <submittedName>
        <fullName evidence="10">Myosin motor domain-containing protein</fullName>
    </submittedName>
</protein>
<dbReference type="PRINTS" id="PR00193">
    <property type="entry name" value="MYOSINHEAVY"/>
</dbReference>
<evidence type="ECO:0000256" key="7">
    <source>
        <dbReference type="SAM" id="Coils"/>
    </source>
</evidence>
<proteinExistence type="inferred from homology"/>
<feature type="binding site" evidence="6">
    <location>
        <begin position="177"/>
        <end position="184"/>
    </location>
    <ligand>
        <name>ATP</name>
        <dbReference type="ChEBI" id="CHEBI:30616"/>
    </ligand>
</feature>
<organism evidence="9 10">
    <name type="scientific">Ditylenchus dipsaci</name>
    <dbReference type="NCBI Taxonomy" id="166011"/>
    <lineage>
        <taxon>Eukaryota</taxon>
        <taxon>Metazoa</taxon>
        <taxon>Ecdysozoa</taxon>
        <taxon>Nematoda</taxon>
        <taxon>Chromadorea</taxon>
        <taxon>Rhabditida</taxon>
        <taxon>Tylenchina</taxon>
        <taxon>Tylenchomorpha</taxon>
        <taxon>Sphaerularioidea</taxon>
        <taxon>Anguinidae</taxon>
        <taxon>Anguininae</taxon>
        <taxon>Ditylenchus</taxon>
    </lineage>
</organism>
<dbReference type="AlphaFoldDB" id="A0A915EJG7"/>
<dbReference type="InterPro" id="IPR001609">
    <property type="entry name" value="Myosin_head_motor_dom-like"/>
</dbReference>
<evidence type="ECO:0000313" key="9">
    <source>
        <dbReference type="Proteomes" id="UP000887574"/>
    </source>
</evidence>
<dbReference type="Gene3D" id="1.20.5.4820">
    <property type="match status" value="1"/>
</dbReference>
<dbReference type="Pfam" id="PF00063">
    <property type="entry name" value="Myosin_head"/>
    <property type="match status" value="2"/>
</dbReference>
<feature type="coiled-coil region" evidence="7">
    <location>
        <begin position="986"/>
        <end position="1048"/>
    </location>
</feature>
<evidence type="ECO:0000256" key="4">
    <source>
        <dbReference type="ARBA" id="ARBA00023175"/>
    </source>
</evidence>
<dbReference type="PROSITE" id="PS50096">
    <property type="entry name" value="IQ"/>
    <property type="match status" value="6"/>
</dbReference>
<name>A0A915EJG7_9BILA</name>
<dbReference type="InterPro" id="IPR027417">
    <property type="entry name" value="P-loop_NTPase"/>
</dbReference>
<dbReference type="GO" id="GO:0016020">
    <property type="term" value="C:membrane"/>
    <property type="evidence" value="ECO:0007669"/>
    <property type="project" value="TreeGrafter"/>
</dbReference>
<evidence type="ECO:0000256" key="6">
    <source>
        <dbReference type="PROSITE-ProRule" id="PRU00782"/>
    </source>
</evidence>
<dbReference type="Proteomes" id="UP000887574">
    <property type="component" value="Unplaced"/>
</dbReference>
<comment type="similarity">
    <text evidence="6">Belongs to the TRAFAC class myosin-kinesin ATPase superfamily. Myosin family.</text>
</comment>
<dbReference type="SMART" id="SM00015">
    <property type="entry name" value="IQ"/>
    <property type="match status" value="6"/>
</dbReference>
<feature type="region of interest" description="Actin-binding" evidence="6">
    <location>
        <begin position="637"/>
        <end position="659"/>
    </location>
</feature>
<evidence type="ECO:0000256" key="5">
    <source>
        <dbReference type="ARBA" id="ARBA00023203"/>
    </source>
</evidence>
<dbReference type="GO" id="GO:0016459">
    <property type="term" value="C:myosin complex"/>
    <property type="evidence" value="ECO:0007669"/>
    <property type="project" value="UniProtKB-KW"/>
</dbReference>
<dbReference type="PROSITE" id="PS51456">
    <property type="entry name" value="MYOSIN_MOTOR"/>
    <property type="match status" value="1"/>
</dbReference>
<dbReference type="Gene3D" id="1.20.5.190">
    <property type="match status" value="2"/>
</dbReference>
<reference evidence="10" key="1">
    <citation type="submission" date="2022-11" db="UniProtKB">
        <authorList>
            <consortium name="WormBaseParasite"/>
        </authorList>
    </citation>
    <scope>IDENTIFICATION</scope>
</reference>